<evidence type="ECO:0000313" key="1">
    <source>
        <dbReference type="EMBL" id="GBP27570.1"/>
    </source>
</evidence>
<name>A0A4C1UN16_EUMVA</name>
<reference evidence="1 2" key="1">
    <citation type="journal article" date="2019" name="Commun. Biol.">
        <title>The bagworm genome reveals a unique fibroin gene that provides high tensile strength.</title>
        <authorList>
            <person name="Kono N."/>
            <person name="Nakamura H."/>
            <person name="Ohtoshi R."/>
            <person name="Tomita M."/>
            <person name="Numata K."/>
            <person name="Arakawa K."/>
        </authorList>
    </citation>
    <scope>NUCLEOTIDE SEQUENCE [LARGE SCALE GENOMIC DNA]</scope>
</reference>
<proteinExistence type="predicted"/>
<dbReference type="EMBL" id="BGZK01000195">
    <property type="protein sequence ID" value="GBP27570.1"/>
    <property type="molecule type" value="Genomic_DNA"/>
</dbReference>
<sequence length="122" mass="13749">MHDAIKRKRDFVKYIGCGKAACTRDDERKGAFKKAIMFVRLYKIDFLKSQVCVSSARCAVSPLKKQHSVYDQLIWRGRGGRRAGGGGGACERVKLSSLLAARLSFPPPRIVRHSQYKTIFCK</sequence>
<keyword evidence="2" id="KW-1185">Reference proteome</keyword>
<evidence type="ECO:0000313" key="2">
    <source>
        <dbReference type="Proteomes" id="UP000299102"/>
    </source>
</evidence>
<accession>A0A4C1UN16</accession>
<organism evidence="1 2">
    <name type="scientific">Eumeta variegata</name>
    <name type="common">Bagworm moth</name>
    <name type="synonym">Eumeta japonica</name>
    <dbReference type="NCBI Taxonomy" id="151549"/>
    <lineage>
        <taxon>Eukaryota</taxon>
        <taxon>Metazoa</taxon>
        <taxon>Ecdysozoa</taxon>
        <taxon>Arthropoda</taxon>
        <taxon>Hexapoda</taxon>
        <taxon>Insecta</taxon>
        <taxon>Pterygota</taxon>
        <taxon>Neoptera</taxon>
        <taxon>Endopterygota</taxon>
        <taxon>Lepidoptera</taxon>
        <taxon>Glossata</taxon>
        <taxon>Ditrysia</taxon>
        <taxon>Tineoidea</taxon>
        <taxon>Psychidae</taxon>
        <taxon>Oiketicinae</taxon>
        <taxon>Eumeta</taxon>
    </lineage>
</organism>
<gene>
    <name evidence="1" type="ORF">EVAR_18765_1</name>
</gene>
<dbReference type="AlphaFoldDB" id="A0A4C1UN16"/>
<protein>
    <submittedName>
        <fullName evidence="1">Uncharacterized protein</fullName>
    </submittedName>
</protein>
<dbReference type="Proteomes" id="UP000299102">
    <property type="component" value="Unassembled WGS sequence"/>
</dbReference>
<comment type="caution">
    <text evidence="1">The sequence shown here is derived from an EMBL/GenBank/DDBJ whole genome shotgun (WGS) entry which is preliminary data.</text>
</comment>